<accession>A0A8J3NB50</accession>
<proteinExistence type="predicted"/>
<feature type="transmembrane region" description="Helical" evidence="1">
    <location>
        <begin position="346"/>
        <end position="363"/>
    </location>
</feature>
<keyword evidence="1" id="KW-0472">Membrane</keyword>
<keyword evidence="3" id="KW-0808">Transferase</keyword>
<feature type="transmembrane region" description="Helical" evidence="1">
    <location>
        <begin position="62"/>
        <end position="85"/>
    </location>
</feature>
<feature type="transmembrane region" description="Helical" evidence="1">
    <location>
        <begin position="196"/>
        <end position="217"/>
    </location>
</feature>
<feature type="transmembrane region" description="Helical" evidence="1">
    <location>
        <begin position="224"/>
        <end position="245"/>
    </location>
</feature>
<keyword evidence="3" id="KW-0012">Acyltransferase</keyword>
<feature type="domain" description="Acyltransferase 3" evidence="2">
    <location>
        <begin position="20"/>
        <end position="361"/>
    </location>
</feature>
<evidence type="ECO:0000259" key="2">
    <source>
        <dbReference type="Pfam" id="PF01757"/>
    </source>
</evidence>
<dbReference type="Pfam" id="PF01757">
    <property type="entry name" value="Acyl_transf_3"/>
    <property type="match status" value="1"/>
</dbReference>
<dbReference type="RefSeq" id="WP_203655486.1">
    <property type="nucleotide sequence ID" value="NZ_BAAAZM010000033.1"/>
</dbReference>
<dbReference type="EMBL" id="BOMB01000007">
    <property type="protein sequence ID" value="GID10267.1"/>
    <property type="molecule type" value="Genomic_DNA"/>
</dbReference>
<reference evidence="3" key="1">
    <citation type="submission" date="2021-01" db="EMBL/GenBank/DDBJ databases">
        <title>Whole genome shotgun sequence of Actinocatenispora rupis NBRC 107355.</title>
        <authorList>
            <person name="Komaki H."/>
            <person name="Tamura T."/>
        </authorList>
    </citation>
    <scope>NUCLEOTIDE SEQUENCE</scope>
    <source>
        <strain evidence="3">NBRC 107355</strain>
    </source>
</reference>
<gene>
    <name evidence="3" type="ORF">Aru02nite_11560</name>
</gene>
<feature type="transmembrane region" description="Helical" evidence="1">
    <location>
        <begin position="21"/>
        <end position="42"/>
    </location>
</feature>
<dbReference type="GO" id="GO:0016747">
    <property type="term" value="F:acyltransferase activity, transferring groups other than amino-acyl groups"/>
    <property type="evidence" value="ECO:0007669"/>
    <property type="project" value="InterPro"/>
</dbReference>
<organism evidence="3 4">
    <name type="scientific">Actinocatenispora rupis</name>
    <dbReference type="NCBI Taxonomy" id="519421"/>
    <lineage>
        <taxon>Bacteria</taxon>
        <taxon>Bacillati</taxon>
        <taxon>Actinomycetota</taxon>
        <taxon>Actinomycetes</taxon>
        <taxon>Micromonosporales</taxon>
        <taxon>Micromonosporaceae</taxon>
        <taxon>Actinocatenispora</taxon>
    </lineage>
</organism>
<name>A0A8J3NB50_9ACTN</name>
<evidence type="ECO:0000313" key="3">
    <source>
        <dbReference type="EMBL" id="GID10267.1"/>
    </source>
</evidence>
<protein>
    <submittedName>
        <fullName evidence="3">Acyltransferase</fullName>
    </submittedName>
</protein>
<feature type="transmembrane region" description="Helical" evidence="1">
    <location>
        <begin position="265"/>
        <end position="281"/>
    </location>
</feature>
<comment type="caution">
    <text evidence="3">The sequence shown here is derived from an EMBL/GenBank/DDBJ whole genome shotgun (WGS) entry which is preliminary data.</text>
</comment>
<evidence type="ECO:0000256" key="1">
    <source>
        <dbReference type="SAM" id="Phobius"/>
    </source>
</evidence>
<dbReference type="AlphaFoldDB" id="A0A8J3NB50"/>
<feature type="transmembrane region" description="Helical" evidence="1">
    <location>
        <begin position="147"/>
        <end position="166"/>
    </location>
</feature>
<dbReference type="Proteomes" id="UP000612808">
    <property type="component" value="Unassembled WGS sequence"/>
</dbReference>
<keyword evidence="1" id="KW-0812">Transmembrane</keyword>
<evidence type="ECO:0000313" key="4">
    <source>
        <dbReference type="Proteomes" id="UP000612808"/>
    </source>
</evidence>
<keyword evidence="1" id="KW-1133">Transmembrane helix</keyword>
<feature type="transmembrane region" description="Helical" evidence="1">
    <location>
        <begin position="108"/>
        <end position="127"/>
    </location>
</feature>
<keyword evidence="4" id="KW-1185">Reference proteome</keyword>
<feature type="transmembrane region" description="Helical" evidence="1">
    <location>
        <begin position="293"/>
        <end position="326"/>
    </location>
</feature>
<dbReference type="InterPro" id="IPR002656">
    <property type="entry name" value="Acyl_transf_3_dom"/>
</dbReference>
<feature type="transmembrane region" description="Helical" evidence="1">
    <location>
        <begin position="173"/>
        <end position="190"/>
    </location>
</feature>
<sequence length="394" mass="41097">MNGWVRRVADATPEYRDRTVDLLRALAIVGVVLGHWLVSGTVSDPGQPARLHGASPLSHLPALAPVSWLFQTLAPFFFAGGYAAARSLARRAQGRGPLSWLGSRVHRLVRPVAALAALWAPGLLLLAAVGAPGDTRHLVWSLVSHPMWFLLVYLVLTAATPLLLAAVRRVGGWALLPPVLAVAGVDALRGNGIPTWLGLAVVPVGWAVPYLLGILYADGRLARWHGAVLLAAAVGGGAALIAAGYPASAVGVPGDAFSNLDPPSLFALALAAAQLGLFLLVRPWLAGLLRRPAAWAPVVALNLVAMTVFCWHQTALLVVTFAGLLAGRVPGLTDAPDGLGWAGHRLAWLPVFAAVLAVLVALFHRVERLPRPAPAPAVPVGHSGQVAPVGAERV</sequence>